<accession>A0A6I4P084</accession>
<dbReference type="EMBL" id="WSTB01000015">
    <property type="protein sequence ID" value="MWB96574.1"/>
    <property type="molecule type" value="Genomic_DNA"/>
</dbReference>
<gene>
    <name evidence="4" type="ORF">GON26_19605</name>
</gene>
<dbReference type="Pfam" id="PF01103">
    <property type="entry name" value="Omp85"/>
    <property type="match status" value="1"/>
</dbReference>
<dbReference type="InterPro" id="IPR000184">
    <property type="entry name" value="Bac_surfAg_D15"/>
</dbReference>
<proteinExistence type="predicted"/>
<dbReference type="Gene3D" id="2.40.160.50">
    <property type="entry name" value="membrane protein fhac: a member of the omp85/tpsb transporter family"/>
    <property type="match status" value="1"/>
</dbReference>
<reference evidence="4 5" key="1">
    <citation type="submission" date="2019-12" db="EMBL/GenBank/DDBJ databases">
        <authorList>
            <person name="Kim Y.S."/>
        </authorList>
    </citation>
    <scope>NUCLEOTIDE SEQUENCE [LARGE SCALE GENOMIC DNA]</scope>
    <source>
        <strain evidence="4 5">GA093</strain>
    </source>
</reference>
<protein>
    <submittedName>
        <fullName evidence="4">BamA/TamA family outer membrane protein</fullName>
    </submittedName>
</protein>
<name>A0A6I4P084_9FLAO</name>
<evidence type="ECO:0000259" key="3">
    <source>
        <dbReference type="Pfam" id="PF01103"/>
    </source>
</evidence>
<evidence type="ECO:0000256" key="1">
    <source>
        <dbReference type="ARBA" id="ARBA00004370"/>
    </source>
</evidence>
<evidence type="ECO:0000256" key="2">
    <source>
        <dbReference type="ARBA" id="ARBA00023136"/>
    </source>
</evidence>
<organism evidence="4 5">
    <name type="scientific">Flavobacterium hydrocarbonoxydans</name>
    <dbReference type="NCBI Taxonomy" id="2683249"/>
    <lineage>
        <taxon>Bacteria</taxon>
        <taxon>Pseudomonadati</taxon>
        <taxon>Bacteroidota</taxon>
        <taxon>Flavobacteriia</taxon>
        <taxon>Flavobacteriales</taxon>
        <taxon>Flavobacteriaceae</taxon>
        <taxon>Flavobacterium</taxon>
    </lineage>
</organism>
<keyword evidence="2" id="KW-0472">Membrane</keyword>
<dbReference type="Proteomes" id="UP000471501">
    <property type="component" value="Unassembled WGS sequence"/>
</dbReference>
<dbReference type="RefSeq" id="WP_160376467.1">
    <property type="nucleotide sequence ID" value="NZ_WSTB01000015.1"/>
</dbReference>
<dbReference type="AlphaFoldDB" id="A0A6I4P084"/>
<comment type="subcellular location">
    <subcellularLocation>
        <location evidence="1">Membrane</location>
    </subcellularLocation>
</comment>
<sequence>MEKRAVIKQNKIDSGKVFISPIVGPGYTPENGLLLGGGALITFKTNRKDSLIQRSSLPVTAFISTKGNIGLNVKMASFWNEDKIRFNFVSRVVKATDDYFGVGFETADNIEKGESTSSYKRVGFFFTPEFQYRIVKSLYAGVLVDLNQTDVKEVNEIMLNDSNYIKYGPNNFNTGVGVTLTYDSRDISVNAYKGMLAKIFFTRYTDALGGDNTYSVYEVDLRKYYQINRPGNTFAVRLDGRFATGDVPYSELSVIGGNDALRGYLTGKYRDKTAIFLIPEWRYMFLKSDGKMSKHGVVAWAGLGTMADSVKEINKFVPNGGIGYRFEVQPRMNVRIDFGVGKEAHGLYFNFTEAF</sequence>
<comment type="caution">
    <text evidence="4">The sequence shown here is derived from an EMBL/GenBank/DDBJ whole genome shotgun (WGS) entry which is preliminary data.</text>
</comment>
<dbReference type="GO" id="GO:0019867">
    <property type="term" value="C:outer membrane"/>
    <property type="evidence" value="ECO:0007669"/>
    <property type="project" value="InterPro"/>
</dbReference>
<evidence type="ECO:0000313" key="5">
    <source>
        <dbReference type="Proteomes" id="UP000471501"/>
    </source>
</evidence>
<feature type="domain" description="Bacterial surface antigen (D15)" evidence="3">
    <location>
        <begin position="69"/>
        <end position="272"/>
    </location>
</feature>
<keyword evidence="5" id="KW-1185">Reference proteome</keyword>
<evidence type="ECO:0000313" key="4">
    <source>
        <dbReference type="EMBL" id="MWB96574.1"/>
    </source>
</evidence>